<reference evidence="1 2" key="1">
    <citation type="submission" date="2019-03" db="EMBL/GenBank/DDBJ databases">
        <title>Single cell metagenomics reveals metabolic interactions within the superorganism composed of flagellate Streblomastix strix and complex community of Bacteroidetes bacteria on its surface.</title>
        <authorList>
            <person name="Treitli S.C."/>
            <person name="Kolisko M."/>
            <person name="Husnik F."/>
            <person name="Keeling P."/>
            <person name="Hampl V."/>
        </authorList>
    </citation>
    <scope>NUCLEOTIDE SEQUENCE [LARGE SCALE GENOMIC DNA]</scope>
    <source>
        <strain evidence="1">ST1C</strain>
    </source>
</reference>
<dbReference type="EMBL" id="SNRW01047945">
    <property type="protein sequence ID" value="KAA6314260.1"/>
    <property type="molecule type" value="Genomic_DNA"/>
</dbReference>
<feature type="non-terminal residue" evidence="1">
    <location>
        <position position="196"/>
    </location>
</feature>
<sequence>GISPLYKTGQPMPALKLIDIREGEALPHEKSLTKGDRFVTLEKVSDYGYLYNYDSVVKIAGDLKCCCSDWRIPSKDDWDDTLNGVEPNVCDRNHGNVQGGVYLGRYAGKLLKSKRFWMSEDRQCCCGEEDVPTTIDYNESPSTNKCDTIVSGVDYKFVDTTPPYPQVENFRGTDAFGFGVTPAGYSCDNKRTAYFK</sequence>
<feature type="non-terminal residue" evidence="1">
    <location>
        <position position="1"/>
    </location>
</feature>
<name>A0A5J4PZG6_9EUKA</name>
<evidence type="ECO:0000313" key="1">
    <source>
        <dbReference type="EMBL" id="KAA6314260.1"/>
    </source>
</evidence>
<dbReference type="Proteomes" id="UP000324800">
    <property type="component" value="Unassembled WGS sequence"/>
</dbReference>
<evidence type="ECO:0000313" key="2">
    <source>
        <dbReference type="Proteomes" id="UP000324800"/>
    </source>
</evidence>
<proteinExistence type="predicted"/>
<organism evidence="1 2">
    <name type="scientific">Streblomastix strix</name>
    <dbReference type="NCBI Taxonomy" id="222440"/>
    <lineage>
        <taxon>Eukaryota</taxon>
        <taxon>Metamonada</taxon>
        <taxon>Preaxostyla</taxon>
        <taxon>Oxymonadida</taxon>
        <taxon>Streblomastigidae</taxon>
        <taxon>Streblomastix</taxon>
    </lineage>
</organism>
<dbReference type="AlphaFoldDB" id="A0A5J4PZG6"/>
<protein>
    <submittedName>
        <fullName evidence="1">Uncharacterized protein</fullName>
    </submittedName>
</protein>
<gene>
    <name evidence="1" type="ORF">EZS28_055613</name>
</gene>
<accession>A0A5J4PZG6</accession>
<comment type="caution">
    <text evidence="1">The sequence shown here is derived from an EMBL/GenBank/DDBJ whole genome shotgun (WGS) entry which is preliminary data.</text>
</comment>